<keyword evidence="1" id="KW-0732">Signal</keyword>
<organism evidence="2">
    <name type="scientific">Lygus hesperus</name>
    <name type="common">Western plant bug</name>
    <dbReference type="NCBI Taxonomy" id="30085"/>
    <lineage>
        <taxon>Eukaryota</taxon>
        <taxon>Metazoa</taxon>
        <taxon>Ecdysozoa</taxon>
        <taxon>Arthropoda</taxon>
        <taxon>Hexapoda</taxon>
        <taxon>Insecta</taxon>
        <taxon>Pterygota</taxon>
        <taxon>Neoptera</taxon>
        <taxon>Paraneoptera</taxon>
        <taxon>Hemiptera</taxon>
        <taxon>Heteroptera</taxon>
        <taxon>Panheteroptera</taxon>
        <taxon>Cimicomorpha</taxon>
        <taxon>Miridae</taxon>
        <taxon>Mirini</taxon>
        <taxon>Lygus</taxon>
    </lineage>
</organism>
<evidence type="ECO:0000313" key="2">
    <source>
        <dbReference type="EMBL" id="JAF98677.1"/>
    </source>
</evidence>
<dbReference type="AlphaFoldDB" id="A0A0A9VWU2"/>
<reference evidence="2" key="1">
    <citation type="journal article" date="2014" name="PLoS ONE">
        <title>Transcriptome-Based Identification of ABC Transporters in the Western Tarnished Plant Bug Lygus hesperus.</title>
        <authorList>
            <person name="Hull J.J."/>
            <person name="Chaney K."/>
            <person name="Geib S.M."/>
            <person name="Fabrick J.A."/>
            <person name="Brent C.S."/>
            <person name="Walsh D."/>
            <person name="Lavine L.C."/>
        </authorList>
    </citation>
    <scope>NUCLEOTIDE SEQUENCE</scope>
</reference>
<evidence type="ECO:0000256" key="1">
    <source>
        <dbReference type="SAM" id="SignalP"/>
    </source>
</evidence>
<sequence>MKSLMVFLFVHGSTFSMWGLGNREWVESYFHGWNPGTDEVGVCQSRQFLGMVPMALVTTPRAIPAYQYSSLTIKSLQFSPLPKKVSDLHRKGIQSRIGRCWKSFHVLTPSVRE</sequence>
<name>A0A0A9VWU2_LYGHE</name>
<accession>A0A0A9VWU2</accession>
<feature type="signal peptide" evidence="1">
    <location>
        <begin position="1"/>
        <end position="16"/>
    </location>
</feature>
<protein>
    <submittedName>
        <fullName evidence="2">Replication protein 1a</fullName>
    </submittedName>
</protein>
<feature type="chain" id="PRO_5002068603" evidence="1">
    <location>
        <begin position="17"/>
        <end position="113"/>
    </location>
</feature>
<dbReference type="EMBL" id="GBHO01044926">
    <property type="protein sequence ID" value="JAF98677.1"/>
    <property type="molecule type" value="Transcribed_RNA"/>
</dbReference>
<gene>
    <name evidence="2" type="ORF">CM83_49907</name>
</gene>
<feature type="non-terminal residue" evidence="2">
    <location>
        <position position="113"/>
    </location>
</feature>
<proteinExistence type="predicted"/>
<reference evidence="2" key="2">
    <citation type="submission" date="2014-07" db="EMBL/GenBank/DDBJ databases">
        <authorList>
            <person name="Hull J."/>
        </authorList>
    </citation>
    <scope>NUCLEOTIDE SEQUENCE</scope>
</reference>